<reference evidence="2 3" key="1">
    <citation type="submission" date="2014-06" db="EMBL/GenBank/DDBJ databases">
        <authorList>
            <person name="Swart Estienne"/>
        </authorList>
    </citation>
    <scope>NUCLEOTIDE SEQUENCE [LARGE SCALE GENOMIC DNA]</scope>
    <source>
        <strain evidence="2 3">130c</strain>
    </source>
</reference>
<dbReference type="Proteomes" id="UP000039865">
    <property type="component" value="Unassembled WGS sequence"/>
</dbReference>
<organism evidence="2 3">
    <name type="scientific">Stylonychia lemnae</name>
    <name type="common">Ciliate</name>
    <dbReference type="NCBI Taxonomy" id="5949"/>
    <lineage>
        <taxon>Eukaryota</taxon>
        <taxon>Sar</taxon>
        <taxon>Alveolata</taxon>
        <taxon>Ciliophora</taxon>
        <taxon>Intramacronucleata</taxon>
        <taxon>Spirotrichea</taxon>
        <taxon>Stichotrichia</taxon>
        <taxon>Sporadotrichida</taxon>
        <taxon>Oxytrichidae</taxon>
        <taxon>Stylonychinae</taxon>
        <taxon>Stylonychia</taxon>
    </lineage>
</organism>
<sequence>MQITGTLPKPKKIGSIKNGKVNYPQDQNFFHSSDIAPQARNAVQEMKELTNPDILATKKPEWNLSNATVGHKTQESHSQNLFNVTIDFEAIENRCVSDQKMRKYYHPRIHLFMLELTLVTFIMTTGMYPLMFPFLDISIRRYKKSILPLMIQTLNSTKVMQQKTKIKNEKLVQDKYKPPHLLTKEYNESLRKEKEDLSEMKDTFMKQTLYEMPRATKERVEAIVFKKMYVAQHIAQEPEDPQLTLQPDMTKTLRNTKQRKYYHNGKWEMNRVDNEECWSCCMNSDKDSEGCVAVIKDKQKWILSSYS</sequence>
<proteinExistence type="predicted"/>
<gene>
    <name evidence="2" type="primary">Contig11559.g12368</name>
    <name evidence="2" type="ORF">STYLEM_17304</name>
</gene>
<dbReference type="AlphaFoldDB" id="A0A078B1K2"/>
<dbReference type="InParanoid" id="A0A078B1K2"/>
<feature type="transmembrane region" description="Helical" evidence="1">
    <location>
        <begin position="109"/>
        <end position="131"/>
    </location>
</feature>
<evidence type="ECO:0000313" key="3">
    <source>
        <dbReference type="Proteomes" id="UP000039865"/>
    </source>
</evidence>
<dbReference type="OrthoDB" id="284906at2759"/>
<keyword evidence="1" id="KW-0472">Membrane</keyword>
<protein>
    <submittedName>
        <fullName evidence="2">Uncharacterized protein</fullName>
    </submittedName>
</protein>
<evidence type="ECO:0000256" key="1">
    <source>
        <dbReference type="SAM" id="Phobius"/>
    </source>
</evidence>
<keyword evidence="1" id="KW-1133">Transmembrane helix</keyword>
<dbReference type="EMBL" id="CCKQ01016316">
    <property type="protein sequence ID" value="CDW88186.1"/>
    <property type="molecule type" value="Genomic_DNA"/>
</dbReference>
<keyword evidence="3" id="KW-1185">Reference proteome</keyword>
<evidence type="ECO:0000313" key="2">
    <source>
        <dbReference type="EMBL" id="CDW88186.1"/>
    </source>
</evidence>
<name>A0A078B1K2_STYLE</name>
<keyword evidence="1" id="KW-0812">Transmembrane</keyword>
<dbReference type="OMA" id="WNTSHSA"/>
<accession>A0A078B1K2</accession>